<evidence type="ECO:0000313" key="1">
    <source>
        <dbReference type="EMBL" id="KRX10612.1"/>
    </source>
</evidence>
<organism evidence="1 2">
    <name type="scientific">Pseudocohnilembus persalinus</name>
    <name type="common">Ciliate</name>
    <dbReference type="NCBI Taxonomy" id="266149"/>
    <lineage>
        <taxon>Eukaryota</taxon>
        <taxon>Sar</taxon>
        <taxon>Alveolata</taxon>
        <taxon>Ciliophora</taxon>
        <taxon>Intramacronucleata</taxon>
        <taxon>Oligohymenophorea</taxon>
        <taxon>Scuticociliatia</taxon>
        <taxon>Philasterida</taxon>
        <taxon>Pseudocohnilembidae</taxon>
        <taxon>Pseudocohnilembus</taxon>
    </lineage>
</organism>
<reference evidence="1 2" key="1">
    <citation type="journal article" date="2015" name="Sci. Rep.">
        <title>Genome of the facultative scuticociliatosis pathogen Pseudocohnilembus persalinus provides insight into its virulence through horizontal gene transfer.</title>
        <authorList>
            <person name="Xiong J."/>
            <person name="Wang G."/>
            <person name="Cheng J."/>
            <person name="Tian M."/>
            <person name="Pan X."/>
            <person name="Warren A."/>
            <person name="Jiang C."/>
            <person name="Yuan D."/>
            <person name="Miao W."/>
        </authorList>
    </citation>
    <scope>NUCLEOTIDE SEQUENCE [LARGE SCALE GENOMIC DNA]</scope>
    <source>
        <strain evidence="1">36N120E</strain>
    </source>
</reference>
<gene>
    <name evidence="1" type="ORF">PPERSA_05432</name>
</gene>
<dbReference type="AlphaFoldDB" id="A0A0V0R7Y4"/>
<accession>A0A0V0R7Y4</accession>
<proteinExistence type="predicted"/>
<comment type="caution">
    <text evidence="1">The sequence shown here is derived from an EMBL/GenBank/DDBJ whole genome shotgun (WGS) entry which is preliminary data.</text>
</comment>
<dbReference type="InParanoid" id="A0A0V0R7Y4"/>
<name>A0A0V0R7Y4_PSEPJ</name>
<evidence type="ECO:0000313" key="2">
    <source>
        <dbReference type="Proteomes" id="UP000054937"/>
    </source>
</evidence>
<dbReference type="EMBL" id="LDAU01000025">
    <property type="protein sequence ID" value="KRX10612.1"/>
    <property type="molecule type" value="Genomic_DNA"/>
</dbReference>
<protein>
    <submittedName>
        <fullName evidence="1">Uncharacterized protein</fullName>
    </submittedName>
</protein>
<sequence>MTIIQGTIFYMFTFQINNYERQEKTKGNQRLQKVINMISYKEVEGHVREIPVVNFVDITTMESCITMYQLKRHAKLRLILQGKEIDKIEMKRMEKVTSSYANDLLSKYEQIKRETIHESENNCQKFLGLIKVDEKLIKQIFATLIIASVSAGGQSLISWLQSRSN</sequence>
<dbReference type="Proteomes" id="UP000054937">
    <property type="component" value="Unassembled WGS sequence"/>
</dbReference>
<keyword evidence="2" id="KW-1185">Reference proteome</keyword>